<dbReference type="InterPro" id="IPR005197">
    <property type="entry name" value="Glyco_hydro_71"/>
</dbReference>
<sequence>MSGATAAGAVTGSAAAASPITVETAKDTYLSQDAPTRTHETYTWLSVCAATCDGKADSERRALASFTVSGVPSGAKNVKLSLEVTAARTTDTTIAASKVTGSWAPATANWAGKPAFGTAIATAKGLVKDETKKLDVTSAYTGNGTYAFGLSSTAGAQGVLHSSHSTTGKGPRLVVTYTTATATPTSGPLPFDLPAKSTLRASAKKVFAHYFTPYPISLDNKEGSVDYYAKNYLNPAGESGKHAAYGGLLRDRPKPRAALSGDYQLQDMETEVKTAAAAGIDGFTVDMLSLSSANWTRLKLLVKAAETVDTGFTIVPMPDMTSLSADASTLAASLAELAASKSSYRLPDGRVVVSPFKAEAKTAAWWADLIDIMNTKYGLKVALVPTFLNFSANASAFASISYGFSNWGNRSPAGQTGIASNIKKAHDLGKIWMQPVSVQDERPNQSIYDEALNTQNLKTTWQGSIDNGADWVQLTTWNDFSEGTQFTPSPHNDSAYLDISSYYLTWLKTGKAPAIVRDTVYLTHRTQLAAAKPTGGQTKLMAPRSGTSTPRDDVEILSFLTGAATVNATIGGTAKTYSAKAGLQAQLYPLANGTNKVSVVRSGTTTATVTSPWTVVAAPVVQDLQYHAVSSGR</sequence>
<dbReference type="NCBIfam" id="NF033679">
    <property type="entry name" value="DNRLRE_dom"/>
    <property type="match status" value="1"/>
</dbReference>
<proteinExistence type="predicted"/>
<keyword evidence="2" id="KW-0964">Secreted</keyword>
<feature type="domain" description="Carbohydrate-binding module family 96" evidence="4">
    <location>
        <begin position="20"/>
        <end position="177"/>
    </location>
</feature>
<evidence type="ECO:0000256" key="1">
    <source>
        <dbReference type="ARBA" id="ARBA00004613"/>
    </source>
</evidence>
<gene>
    <name evidence="5" type="ORF">ACFSJ0_15175</name>
</gene>
<evidence type="ECO:0000256" key="2">
    <source>
        <dbReference type="ARBA" id="ARBA00022525"/>
    </source>
</evidence>
<dbReference type="Pfam" id="PF24517">
    <property type="entry name" value="CBM96"/>
    <property type="match status" value="1"/>
</dbReference>
<dbReference type="Pfam" id="PF03659">
    <property type="entry name" value="Glyco_hydro_71"/>
    <property type="match status" value="1"/>
</dbReference>
<keyword evidence="3" id="KW-0732">Signal</keyword>
<evidence type="ECO:0000313" key="6">
    <source>
        <dbReference type="Proteomes" id="UP001597097"/>
    </source>
</evidence>
<evidence type="ECO:0000259" key="4">
    <source>
        <dbReference type="Pfam" id="PF24517"/>
    </source>
</evidence>
<organism evidence="5 6">
    <name type="scientific">Nonomuraea guangzhouensis</name>
    <dbReference type="NCBI Taxonomy" id="1291555"/>
    <lineage>
        <taxon>Bacteria</taxon>
        <taxon>Bacillati</taxon>
        <taxon>Actinomycetota</taxon>
        <taxon>Actinomycetes</taxon>
        <taxon>Streptosporangiales</taxon>
        <taxon>Streptosporangiaceae</taxon>
        <taxon>Nonomuraea</taxon>
    </lineage>
</organism>
<dbReference type="Proteomes" id="UP001597097">
    <property type="component" value="Unassembled WGS sequence"/>
</dbReference>
<comment type="caution">
    <text evidence="5">The sequence shown here is derived from an EMBL/GenBank/DDBJ whole genome shotgun (WGS) entry which is preliminary data.</text>
</comment>
<dbReference type="CDD" id="cd11577">
    <property type="entry name" value="GH71"/>
    <property type="match status" value="1"/>
</dbReference>
<evidence type="ECO:0000256" key="3">
    <source>
        <dbReference type="ARBA" id="ARBA00022729"/>
    </source>
</evidence>
<accession>A0ABW4G6S6</accession>
<dbReference type="InterPro" id="IPR055372">
    <property type="entry name" value="CBM96"/>
</dbReference>
<dbReference type="Gene3D" id="3.20.20.80">
    <property type="entry name" value="Glycosidases"/>
    <property type="match status" value="1"/>
</dbReference>
<reference evidence="6" key="1">
    <citation type="journal article" date="2019" name="Int. J. Syst. Evol. Microbiol.">
        <title>The Global Catalogue of Microorganisms (GCM) 10K type strain sequencing project: providing services to taxonomists for standard genome sequencing and annotation.</title>
        <authorList>
            <consortium name="The Broad Institute Genomics Platform"/>
            <consortium name="The Broad Institute Genome Sequencing Center for Infectious Disease"/>
            <person name="Wu L."/>
            <person name="Ma J."/>
        </authorList>
    </citation>
    <scope>NUCLEOTIDE SEQUENCE [LARGE SCALE GENOMIC DNA]</scope>
    <source>
        <strain evidence="6">CGMCC 1.15399</strain>
    </source>
</reference>
<dbReference type="EMBL" id="JBHUCM010000013">
    <property type="protein sequence ID" value="MFD1538394.1"/>
    <property type="molecule type" value="Genomic_DNA"/>
</dbReference>
<name>A0ABW4G6S6_9ACTN</name>
<evidence type="ECO:0000313" key="5">
    <source>
        <dbReference type="EMBL" id="MFD1538394.1"/>
    </source>
</evidence>
<keyword evidence="6" id="KW-1185">Reference proteome</keyword>
<comment type="subcellular location">
    <subcellularLocation>
        <location evidence="1">Secreted</location>
    </subcellularLocation>
</comment>
<dbReference type="RefSeq" id="WP_246652516.1">
    <property type="nucleotide sequence ID" value="NZ_JAHKRM010000017.1"/>
</dbReference>
<protein>
    <submittedName>
        <fullName evidence="5">Endo-1,3-alpha-glucanase family glycosylhydrolase</fullName>
    </submittedName>
</protein>